<accession>A0ABM1EIZ6</accession>
<reference evidence="2" key="1">
    <citation type="submission" date="2025-08" db="UniProtKB">
        <authorList>
            <consortium name="RefSeq"/>
        </authorList>
    </citation>
    <scope>IDENTIFICATION</scope>
</reference>
<dbReference type="GeneID" id="106812730"/>
<sequence length="178" mass="20004">MFNNLAGVPPTAVKGVRSAYLQTKGADNVMLMQEEGFAYDSSYPTDKMDSPYWPYTFDYQSSAGCAVPPWFLNDGYYNMEALQEFLDAIQEQPDVYMVTYSQALDWIKNPVRAADISSSGMFGCDYADRTPLCAHPNLCGYLNVTYAPNDEEHPGDRFFQTCSECPEVYPWVDNPAGE</sequence>
<protein>
    <submittedName>
        <fullName evidence="2">Uncharacterized protein LOC106812730</fullName>
    </submittedName>
</protein>
<dbReference type="InterPro" id="IPR011330">
    <property type="entry name" value="Glyco_hydro/deAcase_b/a-brl"/>
</dbReference>
<dbReference type="PANTHER" id="PTHR45985">
    <property type="match status" value="1"/>
</dbReference>
<dbReference type="InterPro" id="IPR052740">
    <property type="entry name" value="CE4"/>
</dbReference>
<evidence type="ECO:0000313" key="2">
    <source>
        <dbReference type="RefSeq" id="XP_014672167.1"/>
    </source>
</evidence>
<dbReference type="Proteomes" id="UP000695022">
    <property type="component" value="Unplaced"/>
</dbReference>
<organism evidence="1 2">
    <name type="scientific">Priapulus caudatus</name>
    <name type="common">Priapulid worm</name>
    <dbReference type="NCBI Taxonomy" id="37621"/>
    <lineage>
        <taxon>Eukaryota</taxon>
        <taxon>Metazoa</taxon>
        <taxon>Ecdysozoa</taxon>
        <taxon>Scalidophora</taxon>
        <taxon>Priapulida</taxon>
        <taxon>Priapulimorpha</taxon>
        <taxon>Priapulimorphida</taxon>
        <taxon>Priapulidae</taxon>
        <taxon>Priapulus</taxon>
    </lineage>
</organism>
<dbReference type="RefSeq" id="XP_014672167.1">
    <property type="nucleotide sequence ID" value="XM_014816681.1"/>
</dbReference>
<name>A0ABM1EIZ6_PRICU</name>
<dbReference type="SUPFAM" id="SSF88713">
    <property type="entry name" value="Glycoside hydrolase/deacetylase"/>
    <property type="match status" value="1"/>
</dbReference>
<dbReference type="Gene3D" id="3.20.20.370">
    <property type="entry name" value="Glycoside hydrolase/deacetylase"/>
    <property type="match status" value="1"/>
</dbReference>
<dbReference type="PANTHER" id="PTHR45985:SF3">
    <property type="entry name" value="CHITIN DEACETYLASE-LIKE 4"/>
    <property type="match status" value="1"/>
</dbReference>
<keyword evidence="1" id="KW-1185">Reference proteome</keyword>
<evidence type="ECO:0000313" key="1">
    <source>
        <dbReference type="Proteomes" id="UP000695022"/>
    </source>
</evidence>
<proteinExistence type="predicted"/>
<gene>
    <name evidence="2" type="primary">LOC106812730</name>
</gene>